<comment type="caution">
    <text evidence="2">The sequence shown here is derived from an EMBL/GenBank/DDBJ whole genome shotgun (WGS) entry which is preliminary data.</text>
</comment>
<dbReference type="GO" id="GO:0060271">
    <property type="term" value="P:cilium assembly"/>
    <property type="evidence" value="ECO:0007669"/>
    <property type="project" value="TreeGrafter"/>
</dbReference>
<gene>
    <name evidence="2" type="ORF">EB796_011288</name>
</gene>
<sequence>MPWRAQLNIVLGLSHFGVFLNKLEMKEKLIGNKQILAYSTAFLDPEWFTFETAGTMVVGMDGGSPRVNKTRGTHPSKTVFHLNTPATRGARKSEKDVSKASGIEKAAAAATGAAPPEMFPVPPEKPDSPRTPRTPEPINVEERKGSADNNILSTQITQEYLRTLQLSQASNFNHFSRQVLAHRGEHWNLLQNAVRSLWNCAHTALIRAFTNDPASKTGLLTNNALREVLWFPLTMACDHWLDMMFHIKLQMKAKAARLGEPKFSFVGDVEDDKGGSSVKFEPKLDDHTVVDLQFTRQLTLRTLELLFYERKWEKLVDLALKFTALTEYVLCIIYWYSY</sequence>
<organism evidence="2 3">
    <name type="scientific">Bugula neritina</name>
    <name type="common">Brown bryozoan</name>
    <name type="synonym">Sertularia neritina</name>
    <dbReference type="NCBI Taxonomy" id="10212"/>
    <lineage>
        <taxon>Eukaryota</taxon>
        <taxon>Metazoa</taxon>
        <taxon>Spiralia</taxon>
        <taxon>Lophotrochozoa</taxon>
        <taxon>Bryozoa</taxon>
        <taxon>Gymnolaemata</taxon>
        <taxon>Cheilostomatida</taxon>
        <taxon>Flustrina</taxon>
        <taxon>Buguloidea</taxon>
        <taxon>Bugulidae</taxon>
        <taxon>Bugula</taxon>
    </lineage>
</organism>
<feature type="compositionally biased region" description="Low complexity" evidence="1">
    <location>
        <begin position="99"/>
        <end position="116"/>
    </location>
</feature>
<dbReference type="Proteomes" id="UP000593567">
    <property type="component" value="Unassembled WGS sequence"/>
</dbReference>
<protein>
    <submittedName>
        <fullName evidence="2">C12orf55</fullName>
    </submittedName>
</protein>
<dbReference type="PANTHER" id="PTHR33487">
    <property type="entry name" value="CILIA- AND FLAGELLA-ASSOCIATED PROTEIN 54"/>
    <property type="match status" value="1"/>
</dbReference>
<feature type="region of interest" description="Disordered" evidence="1">
    <location>
        <begin position="69"/>
        <end position="141"/>
    </location>
</feature>
<dbReference type="PANTHER" id="PTHR33487:SF1">
    <property type="entry name" value="CILIA- AND FLAGELLA-ASSOCIATED PROTEIN 54"/>
    <property type="match status" value="1"/>
</dbReference>
<keyword evidence="3" id="KW-1185">Reference proteome</keyword>
<evidence type="ECO:0000313" key="3">
    <source>
        <dbReference type="Proteomes" id="UP000593567"/>
    </source>
</evidence>
<evidence type="ECO:0000313" key="2">
    <source>
        <dbReference type="EMBL" id="KAF6030447.1"/>
    </source>
</evidence>
<name>A0A7J7JWW3_BUGNE</name>
<dbReference type="OrthoDB" id="2104158at2759"/>
<proteinExistence type="predicted"/>
<evidence type="ECO:0000256" key="1">
    <source>
        <dbReference type="SAM" id="MobiDB-lite"/>
    </source>
</evidence>
<dbReference type="EMBL" id="VXIV02001709">
    <property type="protein sequence ID" value="KAF6030447.1"/>
    <property type="molecule type" value="Genomic_DNA"/>
</dbReference>
<reference evidence="2" key="1">
    <citation type="submission" date="2020-06" db="EMBL/GenBank/DDBJ databases">
        <title>Draft genome of Bugula neritina, a colonial animal packing powerful symbionts and potential medicines.</title>
        <authorList>
            <person name="Rayko M."/>
        </authorList>
    </citation>
    <scope>NUCLEOTIDE SEQUENCE [LARGE SCALE GENOMIC DNA]</scope>
    <source>
        <strain evidence="2">Kwan_BN1</strain>
    </source>
</reference>
<dbReference type="AlphaFoldDB" id="A0A7J7JWW3"/>
<accession>A0A7J7JWW3</accession>